<dbReference type="Gene3D" id="2.60.34.10">
    <property type="entry name" value="Substrate Binding Domain Of DNAk, Chain A, domain 1"/>
    <property type="match status" value="1"/>
</dbReference>
<dbReference type="NCBIfam" id="NF001413">
    <property type="entry name" value="PRK00290.1"/>
    <property type="match status" value="1"/>
</dbReference>
<dbReference type="Gene3D" id="3.30.420.40">
    <property type="match status" value="2"/>
</dbReference>
<dbReference type="InterPro" id="IPR043129">
    <property type="entry name" value="ATPase_NBD"/>
</dbReference>
<evidence type="ECO:0000256" key="4">
    <source>
        <dbReference type="ARBA" id="ARBA00022840"/>
    </source>
</evidence>
<dbReference type="STRING" id="1817863.A2Y62_17970"/>
<dbReference type="Gene3D" id="3.90.640.10">
    <property type="entry name" value="Actin, Chain A, domain 4"/>
    <property type="match status" value="1"/>
</dbReference>
<protein>
    <recommendedName>
        <fullName evidence="8">Mitochondrial-type heat shock protein 70</fullName>
    </recommendedName>
</protein>
<dbReference type="FunFam" id="2.60.34.10:FF:000012">
    <property type="entry name" value="Heat shock 70 kDa protein"/>
    <property type="match status" value="1"/>
</dbReference>
<dbReference type="FunFam" id="3.30.30.30:FF:000003">
    <property type="entry name" value="Heat shock protein 9"/>
    <property type="match status" value="1"/>
</dbReference>
<dbReference type="PRINTS" id="PR00301">
    <property type="entry name" value="HEATSHOCK70"/>
</dbReference>
<evidence type="ECO:0000256" key="7">
    <source>
        <dbReference type="ARBA" id="ARBA00056493"/>
    </source>
</evidence>
<dbReference type="Pfam" id="PF00012">
    <property type="entry name" value="HSP70"/>
    <property type="match status" value="1"/>
</dbReference>
<gene>
    <name evidence="10" type="ORF">A2Y62_17970</name>
</gene>
<evidence type="ECO:0000313" key="10">
    <source>
        <dbReference type="EMBL" id="OGF66987.1"/>
    </source>
</evidence>
<dbReference type="AlphaFoldDB" id="A0A1F5VUP1"/>
<dbReference type="SUPFAM" id="SSF100920">
    <property type="entry name" value="Heat shock protein 70kD (HSP70), peptide-binding domain"/>
    <property type="match status" value="1"/>
</dbReference>
<dbReference type="InterPro" id="IPR012725">
    <property type="entry name" value="Chaperone_DnaK"/>
</dbReference>
<name>A0A1F5VUP1_9BACT</name>
<dbReference type="Proteomes" id="UP000178943">
    <property type="component" value="Unassembled WGS sequence"/>
</dbReference>
<keyword evidence="3 9" id="KW-0547">Nucleotide-binding</keyword>
<dbReference type="CDD" id="cd10234">
    <property type="entry name" value="ASKHA_NBD_HSP70_DnaK-like"/>
    <property type="match status" value="1"/>
</dbReference>
<dbReference type="PROSITE" id="PS00329">
    <property type="entry name" value="HSP70_2"/>
    <property type="match status" value="1"/>
</dbReference>
<keyword evidence="6" id="KW-0143">Chaperone</keyword>
<comment type="function">
    <text evidence="7">May act as a chaperone.</text>
</comment>
<accession>A0A1F5VUP1</accession>
<dbReference type="InterPro" id="IPR029048">
    <property type="entry name" value="HSP70_C_sf"/>
</dbReference>
<dbReference type="InterPro" id="IPR029047">
    <property type="entry name" value="HSP70_peptide-bd_sf"/>
</dbReference>
<organism evidence="10 11">
    <name type="scientific">Candidatus Fischerbacteria bacterium RBG_13_37_8</name>
    <dbReference type="NCBI Taxonomy" id="1817863"/>
    <lineage>
        <taxon>Bacteria</taxon>
        <taxon>Candidatus Fischeribacteriota</taxon>
    </lineage>
</organism>
<reference evidence="10 11" key="1">
    <citation type="journal article" date="2016" name="Nat. Commun.">
        <title>Thousands of microbial genomes shed light on interconnected biogeochemical processes in an aquifer system.</title>
        <authorList>
            <person name="Anantharaman K."/>
            <person name="Brown C.T."/>
            <person name="Hug L.A."/>
            <person name="Sharon I."/>
            <person name="Castelle C.J."/>
            <person name="Probst A.J."/>
            <person name="Thomas B.C."/>
            <person name="Singh A."/>
            <person name="Wilkins M.J."/>
            <person name="Karaoz U."/>
            <person name="Brodie E.L."/>
            <person name="Williams K.H."/>
            <person name="Hubbard S.S."/>
            <person name="Banfield J.F."/>
        </authorList>
    </citation>
    <scope>NUCLEOTIDE SEQUENCE [LARGE SCALE GENOMIC DNA]</scope>
</reference>
<evidence type="ECO:0000256" key="8">
    <source>
        <dbReference type="ARBA" id="ARBA00073327"/>
    </source>
</evidence>
<dbReference type="NCBIfam" id="TIGR02350">
    <property type="entry name" value="prok_dnaK"/>
    <property type="match status" value="1"/>
</dbReference>
<dbReference type="FunFam" id="3.30.420.40:FF:000004">
    <property type="entry name" value="Molecular chaperone DnaK"/>
    <property type="match status" value="1"/>
</dbReference>
<evidence type="ECO:0000256" key="6">
    <source>
        <dbReference type="ARBA" id="ARBA00023186"/>
    </source>
</evidence>
<dbReference type="PROSITE" id="PS00297">
    <property type="entry name" value="HSP70_1"/>
    <property type="match status" value="1"/>
</dbReference>
<comment type="similarity">
    <text evidence="1 9">Belongs to the heat shock protein 70 family.</text>
</comment>
<dbReference type="FunFam" id="3.90.640.10:FF:000003">
    <property type="entry name" value="Molecular chaperone DnaK"/>
    <property type="match status" value="1"/>
</dbReference>
<evidence type="ECO:0000256" key="2">
    <source>
        <dbReference type="ARBA" id="ARBA00022553"/>
    </source>
</evidence>
<comment type="caution">
    <text evidence="10">The sequence shown here is derived from an EMBL/GenBank/DDBJ whole genome shotgun (WGS) entry which is preliminary data.</text>
</comment>
<sequence>MKKVIGIDLGTTNSCAAVFESGVPQVIPTKEGSRTTPSIVAFTEKGGRLVGQIAKRQALINPVNTVYAIKRLIGRKYNSAEVAKARSFVPYQIVPAPNGDARVKIKEREYSPEEISAYVLQHIREYSEDYLGTDVLEAVITTPAYFNDSQRQATKDAGRIAGLEVKRIINEPTAAALAYGLDKQEQETIAVYDLGGGTFDITILKLNAGTFEVLSTSGNTFLGGEDIDQRVINWIVESFLQDTGIDLKTDRMAMQRIKESAEKAKCELSSALETRIHLPFITADQSGPKHLELPLSRAKFEQLVSDIIDTTLTSCEQALRDAGLQPASIGKIILVGGQTRTPKVIDTVKKFFNREPSKEINPDEVVAIGASIQAAILEGEVKELVLLDVTPLSLGIETKGASFTKIIERNCTIPCKNAMVFTTVVDNQNTVEIHVIQGESEKAFENKSLGKFELAGILPAPKGVPQITVSFDIDANGIVHVSAMDKNTGRQHQIKITPSGGLTPKEVEHLALSASKEEKQEKVTKEVEAIRSQLKDLLESNKRVFEQFGSRLEESEQVTVKTVLQSAEEALSKGNSSAINTSIEQMQRASSLLAEAMLRFAP</sequence>
<keyword evidence="5" id="KW-0346">Stress response</keyword>
<keyword evidence="2" id="KW-0597">Phosphoprotein</keyword>
<evidence type="ECO:0000256" key="5">
    <source>
        <dbReference type="ARBA" id="ARBA00023016"/>
    </source>
</evidence>
<dbReference type="GO" id="GO:0051082">
    <property type="term" value="F:unfolded protein binding"/>
    <property type="evidence" value="ECO:0007669"/>
    <property type="project" value="InterPro"/>
</dbReference>
<dbReference type="PANTHER" id="PTHR19375">
    <property type="entry name" value="HEAT SHOCK PROTEIN 70KDA"/>
    <property type="match status" value="1"/>
</dbReference>
<evidence type="ECO:0000313" key="11">
    <source>
        <dbReference type="Proteomes" id="UP000178943"/>
    </source>
</evidence>
<dbReference type="GO" id="GO:0140662">
    <property type="term" value="F:ATP-dependent protein folding chaperone"/>
    <property type="evidence" value="ECO:0007669"/>
    <property type="project" value="InterPro"/>
</dbReference>
<dbReference type="GO" id="GO:0005524">
    <property type="term" value="F:ATP binding"/>
    <property type="evidence" value="ECO:0007669"/>
    <property type="project" value="UniProtKB-KW"/>
</dbReference>
<evidence type="ECO:0000256" key="1">
    <source>
        <dbReference type="ARBA" id="ARBA00007381"/>
    </source>
</evidence>
<dbReference type="InterPro" id="IPR018181">
    <property type="entry name" value="Heat_shock_70_CS"/>
</dbReference>
<proteinExistence type="inferred from homology"/>
<evidence type="ECO:0000256" key="3">
    <source>
        <dbReference type="ARBA" id="ARBA00022741"/>
    </source>
</evidence>
<dbReference type="EMBL" id="MFGW01000076">
    <property type="protein sequence ID" value="OGF66987.1"/>
    <property type="molecule type" value="Genomic_DNA"/>
</dbReference>
<dbReference type="InterPro" id="IPR013126">
    <property type="entry name" value="Hsp_70_fam"/>
</dbReference>
<evidence type="ECO:0000256" key="9">
    <source>
        <dbReference type="RuleBase" id="RU003322"/>
    </source>
</evidence>
<dbReference type="SUPFAM" id="SSF100934">
    <property type="entry name" value="Heat shock protein 70kD (HSP70), C-terminal subdomain"/>
    <property type="match status" value="1"/>
</dbReference>
<keyword evidence="4 9" id="KW-0067">ATP-binding</keyword>
<dbReference type="SUPFAM" id="SSF53067">
    <property type="entry name" value="Actin-like ATPase domain"/>
    <property type="match status" value="2"/>
</dbReference>